<accession>A0A1I6G4F1</accession>
<reference evidence="2" key="1">
    <citation type="submission" date="2016-10" db="EMBL/GenBank/DDBJ databases">
        <authorList>
            <person name="Varghese N."/>
            <person name="Submissions S."/>
        </authorList>
    </citation>
    <scope>NUCLEOTIDE SEQUENCE [LARGE SCALE GENOMIC DNA]</scope>
    <source>
        <strain evidence="2">CGMCC 1.7736</strain>
    </source>
</reference>
<gene>
    <name evidence="1" type="ORF">SAMN04487947_0550</name>
</gene>
<dbReference type="InterPro" id="IPR043940">
    <property type="entry name" value="DUF5781"/>
</dbReference>
<proteinExistence type="predicted"/>
<dbReference type="AlphaFoldDB" id="A0A1I6G4F1"/>
<evidence type="ECO:0000313" key="1">
    <source>
        <dbReference type="EMBL" id="SFR37031.1"/>
    </source>
</evidence>
<dbReference type="Pfam" id="PF19093">
    <property type="entry name" value="DUF5781"/>
    <property type="match status" value="1"/>
</dbReference>
<dbReference type="Proteomes" id="UP000198531">
    <property type="component" value="Unassembled WGS sequence"/>
</dbReference>
<dbReference type="OrthoDB" id="201232at2157"/>
<dbReference type="EMBL" id="FOYT01000001">
    <property type="protein sequence ID" value="SFR37031.1"/>
    <property type="molecule type" value="Genomic_DNA"/>
</dbReference>
<organism evidence="1 2">
    <name type="scientific">Halogeometricum rufum</name>
    <dbReference type="NCBI Taxonomy" id="553469"/>
    <lineage>
        <taxon>Archaea</taxon>
        <taxon>Methanobacteriati</taxon>
        <taxon>Methanobacteriota</taxon>
        <taxon>Stenosarchaea group</taxon>
        <taxon>Halobacteria</taxon>
        <taxon>Halobacteriales</taxon>
        <taxon>Haloferacaceae</taxon>
        <taxon>Halogeometricum</taxon>
    </lineage>
</organism>
<dbReference type="RefSeq" id="WP_089804358.1">
    <property type="nucleotide sequence ID" value="NZ_FOYT01000001.1"/>
</dbReference>
<sequence length="256" mass="28396">MDLRVLGSAPTDPFLSAADLFETEYDLDRPVHVSVRDDPDERTWAAHYDDRHELNISRQAATSAMGRELVLHELSHMVRNEERHASHVQSTEEALYLALSGRSVERRKLAHCYQIANHMKDIYADDITLSLGPTEKLVHFLESELARAVAANPGPSPWPDSRLVTANADPEITAVNAAFALALVERHDLVDPDHRIYDLAHAAADDAPSVELPAFKERFRSLAADPTESDYRKALVDVTRAYAVETTERGGPAAAD</sequence>
<evidence type="ECO:0000313" key="2">
    <source>
        <dbReference type="Proteomes" id="UP000198531"/>
    </source>
</evidence>
<protein>
    <submittedName>
        <fullName evidence="1">Uncharacterized protein</fullName>
    </submittedName>
</protein>
<name>A0A1I6G4F1_9EURY</name>
<keyword evidence="2" id="KW-1185">Reference proteome</keyword>